<feature type="transmembrane region" description="Helical" evidence="6">
    <location>
        <begin position="370"/>
        <end position="389"/>
    </location>
</feature>
<dbReference type="EMBL" id="CAJVRL010000063">
    <property type="protein sequence ID" value="CAG8955410.1"/>
    <property type="molecule type" value="Genomic_DNA"/>
</dbReference>
<dbReference type="GO" id="GO:0015205">
    <property type="term" value="F:nucleobase transmembrane transporter activity"/>
    <property type="evidence" value="ECO:0007669"/>
    <property type="project" value="TreeGrafter"/>
</dbReference>
<organism evidence="7 8">
    <name type="scientific">Hymenoscyphus fraxineus</name>
    <dbReference type="NCBI Taxonomy" id="746836"/>
    <lineage>
        <taxon>Eukaryota</taxon>
        <taxon>Fungi</taxon>
        <taxon>Dikarya</taxon>
        <taxon>Ascomycota</taxon>
        <taxon>Pezizomycotina</taxon>
        <taxon>Leotiomycetes</taxon>
        <taxon>Helotiales</taxon>
        <taxon>Helotiaceae</taxon>
        <taxon>Hymenoscyphus</taxon>
    </lineage>
</organism>
<accession>A0A9N9L0C5</accession>
<name>A0A9N9L0C5_9HELO</name>
<dbReference type="InterPro" id="IPR001248">
    <property type="entry name" value="Pur-cyt_permease"/>
</dbReference>
<dbReference type="Pfam" id="PF02133">
    <property type="entry name" value="Transp_cyt_pur"/>
    <property type="match status" value="1"/>
</dbReference>
<feature type="transmembrane region" description="Helical" evidence="6">
    <location>
        <begin position="169"/>
        <end position="190"/>
    </location>
</feature>
<evidence type="ECO:0000256" key="3">
    <source>
        <dbReference type="ARBA" id="ARBA00022692"/>
    </source>
</evidence>
<dbReference type="OrthoDB" id="2018619at2759"/>
<protein>
    <submittedName>
        <fullName evidence="7">Uncharacterized protein</fullName>
    </submittedName>
</protein>
<feature type="transmembrane region" description="Helical" evidence="6">
    <location>
        <begin position="436"/>
        <end position="458"/>
    </location>
</feature>
<feature type="transmembrane region" description="Helical" evidence="6">
    <location>
        <begin position="42"/>
        <end position="63"/>
    </location>
</feature>
<dbReference type="GO" id="GO:0005886">
    <property type="term" value="C:plasma membrane"/>
    <property type="evidence" value="ECO:0007669"/>
    <property type="project" value="TreeGrafter"/>
</dbReference>
<feature type="transmembrane region" description="Helical" evidence="6">
    <location>
        <begin position="202"/>
        <end position="219"/>
    </location>
</feature>
<keyword evidence="3 6" id="KW-0812">Transmembrane</keyword>
<evidence type="ECO:0000256" key="2">
    <source>
        <dbReference type="ARBA" id="ARBA00008974"/>
    </source>
</evidence>
<gene>
    <name evidence="7" type="ORF">HYFRA_00010274</name>
</gene>
<evidence type="ECO:0000313" key="8">
    <source>
        <dbReference type="Proteomes" id="UP000696280"/>
    </source>
</evidence>
<dbReference type="Gene3D" id="1.10.4160.10">
    <property type="entry name" value="Hydantoin permease"/>
    <property type="match status" value="1"/>
</dbReference>
<evidence type="ECO:0000256" key="1">
    <source>
        <dbReference type="ARBA" id="ARBA00004141"/>
    </source>
</evidence>
<evidence type="ECO:0000256" key="6">
    <source>
        <dbReference type="SAM" id="Phobius"/>
    </source>
</evidence>
<comment type="caution">
    <text evidence="7">The sequence shown here is derived from an EMBL/GenBank/DDBJ whole genome shotgun (WGS) entry which is preliminary data.</text>
</comment>
<keyword evidence="5 6" id="KW-0472">Membrane</keyword>
<comment type="similarity">
    <text evidence="2">Belongs to the purine-cytosine permease (2.A.39) family.</text>
</comment>
<evidence type="ECO:0000256" key="4">
    <source>
        <dbReference type="ARBA" id="ARBA00022989"/>
    </source>
</evidence>
<feature type="transmembrane region" description="Helical" evidence="6">
    <location>
        <begin position="114"/>
        <end position="134"/>
    </location>
</feature>
<evidence type="ECO:0000256" key="5">
    <source>
        <dbReference type="ARBA" id="ARBA00023136"/>
    </source>
</evidence>
<reference evidence="7" key="1">
    <citation type="submission" date="2021-07" db="EMBL/GenBank/DDBJ databases">
        <authorList>
            <person name="Durling M."/>
        </authorList>
    </citation>
    <scope>NUCLEOTIDE SEQUENCE</scope>
</reference>
<feature type="transmembrane region" description="Helical" evidence="6">
    <location>
        <begin position="478"/>
        <end position="497"/>
    </location>
</feature>
<comment type="subcellular location">
    <subcellularLocation>
        <location evidence="1">Membrane</location>
        <topology evidence="1">Multi-pass membrane protein</topology>
    </subcellularLocation>
</comment>
<dbReference type="Proteomes" id="UP000696280">
    <property type="component" value="Unassembled WGS sequence"/>
</dbReference>
<dbReference type="PANTHER" id="PTHR30618">
    <property type="entry name" value="NCS1 FAMILY PURINE/PYRIMIDINE TRANSPORTER"/>
    <property type="match status" value="1"/>
</dbReference>
<feature type="transmembrane region" description="Helical" evidence="6">
    <location>
        <begin position="395"/>
        <end position="415"/>
    </location>
</feature>
<feature type="transmembrane region" description="Helical" evidence="6">
    <location>
        <begin position="75"/>
        <end position="94"/>
    </location>
</feature>
<evidence type="ECO:0000313" key="7">
    <source>
        <dbReference type="EMBL" id="CAG8955410.1"/>
    </source>
</evidence>
<keyword evidence="8" id="KW-1185">Reference proteome</keyword>
<feature type="transmembrane region" description="Helical" evidence="6">
    <location>
        <begin position="278"/>
        <end position="301"/>
    </location>
</feature>
<keyword evidence="4 6" id="KW-1133">Transmembrane helix</keyword>
<feature type="transmembrane region" description="Helical" evidence="6">
    <location>
        <begin position="330"/>
        <end position="349"/>
    </location>
</feature>
<dbReference type="PANTHER" id="PTHR30618:SF15">
    <property type="entry name" value="NICOTINAMIDE RIBOSIDE TRANSPORTER 1-RELATED"/>
    <property type="match status" value="1"/>
</dbReference>
<sequence>MAISNLLQRFEVKPTDDEFESIQTSRWGNKDVYPVAHDKRTYGVYAFVSYWGTCGICLSSWTIGSSLIEIGLTPGQAMASVTIGMLLASGTAFLNGTPGAKHHLGYGMLSRAAFGLWGSYFCIMLNVFQSFVFYGTQMYFGGQAFVIILNSIFPTFLRMKNTLSPSAGITTPGLIGFVLFIILYFPIIYYIPAYKIQKLLEVQIVIATATLLGIMGWAVHMNGGSPGDLVSPAIKLTRAEIGFRIMQGITSVAGTYTGGSDRVSDWTRYGRARHTSTPAILVLFITVILTALVGVISTSALSKVYGEIQWNPLITLQTVQATTYTPLCRAGSFFAGLGLLSVTVFVNYTQNCVSSGMDIAMLCPRYFSQRRGAIIFSICGVLAQPWRFLTGSSTFITVLSSFGVFMSPAAAILIVDFWIIRRTKWDIPQLYQPGGIYWFTGGVNWRAMVAYFMGMWPALPGFVEAVGGLQVDIVWRRFYQISYFFGFLVAGGLFWGFNLLSPVPKGGQVDFDVDGHVIEGVKAGDVDKRGLGSFVGKAVN</sequence>
<dbReference type="InterPro" id="IPR045225">
    <property type="entry name" value="Uracil/uridine/allantoin_perm"/>
</dbReference>
<proteinExistence type="inferred from homology"/>
<dbReference type="AlphaFoldDB" id="A0A9N9L0C5"/>